<dbReference type="PANTHER" id="PTHR47425">
    <property type="entry name" value="FARB-RELATED"/>
    <property type="match status" value="1"/>
</dbReference>
<feature type="region of interest" description="Disordered" evidence="2">
    <location>
        <begin position="592"/>
        <end position="617"/>
    </location>
</feature>
<dbReference type="GO" id="GO:0008270">
    <property type="term" value="F:zinc ion binding"/>
    <property type="evidence" value="ECO:0007669"/>
    <property type="project" value="InterPro"/>
</dbReference>
<evidence type="ECO:0000259" key="3">
    <source>
        <dbReference type="Pfam" id="PF04082"/>
    </source>
</evidence>
<dbReference type="GO" id="GO:0003677">
    <property type="term" value="F:DNA binding"/>
    <property type="evidence" value="ECO:0007669"/>
    <property type="project" value="InterPro"/>
</dbReference>
<keyword evidence="5" id="KW-1185">Reference proteome</keyword>
<dbReference type="InterPro" id="IPR007219">
    <property type="entry name" value="XnlR_reg_dom"/>
</dbReference>
<protein>
    <recommendedName>
        <fullName evidence="3">Xylanolytic transcriptional activator regulatory domain-containing protein</fullName>
    </recommendedName>
</protein>
<evidence type="ECO:0000313" key="4">
    <source>
        <dbReference type="EMBL" id="CZR68755.1"/>
    </source>
</evidence>
<feature type="domain" description="Xylanolytic transcriptional activator regulatory" evidence="3">
    <location>
        <begin position="142"/>
        <end position="382"/>
    </location>
</feature>
<dbReference type="AlphaFoldDB" id="A0A1L7XUR5"/>
<dbReference type="OrthoDB" id="5041285at2759"/>
<name>A0A1L7XUR5_9HELO</name>
<evidence type="ECO:0000256" key="1">
    <source>
        <dbReference type="ARBA" id="ARBA00023242"/>
    </source>
</evidence>
<proteinExistence type="predicted"/>
<sequence length="645" mass="73839">MAAPDFDLCYAGVNMEEIFRLSADIDLWNAPGVHESSNDTFKPPQSNAILDITQPSPLSSIDNINPSAQTPDQIFLDGNADFWTDTIEQHSRGPRQTASGDWPHTPFHASEFFEYGSKRYSALWDNINVAPLDPSLRDELVMIYFRNVHPLCPIIDEQQFYHHYFAFNKDGFLDMFPSILFNSMIFAAFAHARDEQLQRAGFESVWEAQTEYFQSLKKMYECARFEIWTEIDELVLAKASLLLSFWCGPKLDVTVNSVWADRAIYHTRQYLLKSTSQVTLVMPKRRDILYWCCLARNAFISYAMRRPHRLHIEENLLCEPDAVRSEFDREVIFHNFSSPQGKLRMIEDFVTMCKLSLNLSAMLKLQRSELFQLQWNASEPDVKDKDKDEPETEDNLHHYLVNYLEAAKFETDVSDLIREYEENQRQAQTPEGASQGEELTSEQLLGKLRAYTLSLIAHSSIATLYQSTISTPSGSWAKSCQQTGLSRLRSACASVSQVAGRILLEIEVESIPGTLLSWTILPLVMFLVEENCRRVDPHDPPQDNPIEIHPEMEKLLELTNMLAPRFQSAREHWSVMQEVNRLIRSSAALKRPPGVTFSSSGSEEGSRKRRRTSSNVGRRETMELEFLNQAMGFLDRSLAYGAPAL</sequence>
<dbReference type="Pfam" id="PF04082">
    <property type="entry name" value="Fungal_trans"/>
    <property type="match status" value="1"/>
</dbReference>
<dbReference type="EMBL" id="FJOG01000059">
    <property type="protein sequence ID" value="CZR68755.1"/>
    <property type="molecule type" value="Genomic_DNA"/>
</dbReference>
<gene>
    <name evidence="4" type="ORF">PAC_18654</name>
</gene>
<dbReference type="STRING" id="576137.A0A1L7XUR5"/>
<organism evidence="4 5">
    <name type="scientific">Phialocephala subalpina</name>
    <dbReference type="NCBI Taxonomy" id="576137"/>
    <lineage>
        <taxon>Eukaryota</taxon>
        <taxon>Fungi</taxon>
        <taxon>Dikarya</taxon>
        <taxon>Ascomycota</taxon>
        <taxon>Pezizomycotina</taxon>
        <taxon>Leotiomycetes</taxon>
        <taxon>Helotiales</taxon>
        <taxon>Mollisiaceae</taxon>
        <taxon>Phialocephala</taxon>
        <taxon>Phialocephala fortinii species complex</taxon>
    </lineage>
</organism>
<dbReference type="Proteomes" id="UP000184330">
    <property type="component" value="Unassembled WGS sequence"/>
</dbReference>
<evidence type="ECO:0000256" key="2">
    <source>
        <dbReference type="SAM" id="MobiDB-lite"/>
    </source>
</evidence>
<evidence type="ECO:0000313" key="5">
    <source>
        <dbReference type="Proteomes" id="UP000184330"/>
    </source>
</evidence>
<dbReference type="InterPro" id="IPR052761">
    <property type="entry name" value="Fungal_Detox/Toxin_TFs"/>
</dbReference>
<dbReference type="PANTHER" id="PTHR47425:SF2">
    <property type="entry name" value="FARB-RELATED"/>
    <property type="match status" value="1"/>
</dbReference>
<keyword evidence="1" id="KW-0539">Nucleus</keyword>
<accession>A0A1L7XUR5</accession>
<dbReference type="GO" id="GO:0006351">
    <property type="term" value="P:DNA-templated transcription"/>
    <property type="evidence" value="ECO:0007669"/>
    <property type="project" value="InterPro"/>
</dbReference>
<reference evidence="4 5" key="1">
    <citation type="submission" date="2016-03" db="EMBL/GenBank/DDBJ databases">
        <authorList>
            <person name="Ploux O."/>
        </authorList>
    </citation>
    <scope>NUCLEOTIDE SEQUENCE [LARGE SCALE GENOMIC DNA]</scope>
    <source>
        <strain evidence="4 5">UAMH 11012</strain>
    </source>
</reference>
<dbReference type="CDD" id="cd12148">
    <property type="entry name" value="fungal_TF_MHR"/>
    <property type="match status" value="1"/>
</dbReference>